<feature type="non-terminal residue" evidence="1">
    <location>
        <position position="53"/>
    </location>
</feature>
<accession>A0ABD0PPQ9</accession>
<protein>
    <submittedName>
        <fullName evidence="1">Uncharacterized protein</fullName>
    </submittedName>
</protein>
<dbReference type="Proteomes" id="UP001529510">
    <property type="component" value="Unassembled WGS sequence"/>
</dbReference>
<proteinExistence type="predicted"/>
<dbReference type="AlphaFoldDB" id="A0ABD0PPQ9"/>
<gene>
    <name evidence="1" type="ORF">M9458_028363</name>
</gene>
<dbReference type="InterPro" id="IPR013783">
    <property type="entry name" value="Ig-like_fold"/>
</dbReference>
<evidence type="ECO:0000313" key="2">
    <source>
        <dbReference type="Proteomes" id="UP001529510"/>
    </source>
</evidence>
<evidence type="ECO:0000313" key="1">
    <source>
        <dbReference type="EMBL" id="KAL0176033.1"/>
    </source>
</evidence>
<dbReference type="EMBL" id="JAMKFB020000014">
    <property type="protein sequence ID" value="KAL0176033.1"/>
    <property type="molecule type" value="Genomic_DNA"/>
</dbReference>
<comment type="caution">
    <text evidence="1">The sequence shown here is derived from an EMBL/GenBank/DDBJ whole genome shotgun (WGS) entry which is preliminary data.</text>
</comment>
<feature type="non-terminal residue" evidence="1">
    <location>
        <position position="1"/>
    </location>
</feature>
<organism evidence="1 2">
    <name type="scientific">Cirrhinus mrigala</name>
    <name type="common">Mrigala</name>
    <dbReference type="NCBI Taxonomy" id="683832"/>
    <lineage>
        <taxon>Eukaryota</taxon>
        <taxon>Metazoa</taxon>
        <taxon>Chordata</taxon>
        <taxon>Craniata</taxon>
        <taxon>Vertebrata</taxon>
        <taxon>Euteleostomi</taxon>
        <taxon>Actinopterygii</taxon>
        <taxon>Neopterygii</taxon>
        <taxon>Teleostei</taxon>
        <taxon>Ostariophysi</taxon>
        <taxon>Cypriniformes</taxon>
        <taxon>Cyprinidae</taxon>
        <taxon>Labeoninae</taxon>
        <taxon>Labeonini</taxon>
        <taxon>Cirrhinus</taxon>
    </lineage>
</organism>
<dbReference type="InterPro" id="IPR036179">
    <property type="entry name" value="Ig-like_dom_sf"/>
</dbReference>
<dbReference type="Gene3D" id="2.60.40.10">
    <property type="entry name" value="Immunoglobulins"/>
    <property type="match status" value="1"/>
</dbReference>
<sequence>FTHCMVFHQPDSVIPVDPGANVTLQCFYGENYTMYDMFWYKQIKGRQPFAVVK</sequence>
<dbReference type="SUPFAM" id="SSF48726">
    <property type="entry name" value="Immunoglobulin"/>
    <property type="match status" value="1"/>
</dbReference>
<keyword evidence="2" id="KW-1185">Reference proteome</keyword>
<name>A0ABD0PPQ9_CIRMR</name>
<reference evidence="1 2" key="1">
    <citation type="submission" date="2024-05" db="EMBL/GenBank/DDBJ databases">
        <title>Genome sequencing and assembly of Indian major carp, Cirrhinus mrigala (Hamilton, 1822).</title>
        <authorList>
            <person name="Mohindra V."/>
            <person name="Chowdhury L.M."/>
            <person name="Lal K."/>
            <person name="Jena J.K."/>
        </authorList>
    </citation>
    <scope>NUCLEOTIDE SEQUENCE [LARGE SCALE GENOMIC DNA]</scope>
    <source>
        <strain evidence="1">CM1030</strain>
        <tissue evidence="1">Blood</tissue>
    </source>
</reference>